<dbReference type="EMBL" id="MGHU01000065">
    <property type="protein sequence ID" value="OGM76111.1"/>
    <property type="molecule type" value="Genomic_DNA"/>
</dbReference>
<sequence length="343" mass="38434">MFFKKGNLDKSNVLGSVKALSQQCTHAYEEANKIMVPENYLVTGNVVMCGMGGSGLGARVIEAVYKNTLKSPLLRVNDYTLPNYINFNSLVIASSYSGGTEETLANAKDAIAKKAPWMAIGTGGALIDLAKSERVPYYQIISTHNPSNEPRMAIGYSIIGQLVLAQKCGVIKFEKSELDLLVNAMNQVEEKLAREFAEKLKDKEIIFVSADFMDGAVHVWNNQINENAKTFSAHFSIPELNHHLMESLAHPKSNRREMIFVFVNTNLYTNEIKKRFRITADVVKQNGIETIEFNAKSDNKLSATFEVIQFGAYVSYYLSALYKIDPGPIPWVDYFKEKMVEKE</sequence>
<keyword evidence="3" id="KW-0175">Coiled coil</keyword>
<keyword evidence="2" id="KW-0413">Isomerase</keyword>
<dbReference type="GO" id="GO:0004347">
    <property type="term" value="F:glucose-6-phosphate isomerase activity"/>
    <property type="evidence" value="ECO:0007669"/>
    <property type="project" value="InterPro"/>
</dbReference>
<organism evidence="5 6">
    <name type="scientific">Candidatus Woesebacteria bacterium RIFOXYA1_FULL_43_9</name>
    <dbReference type="NCBI Taxonomy" id="1802534"/>
    <lineage>
        <taxon>Bacteria</taxon>
        <taxon>Candidatus Woeseibacteriota</taxon>
    </lineage>
</organism>
<protein>
    <recommendedName>
        <fullName evidence="4">SIS domain-containing protein</fullName>
    </recommendedName>
</protein>
<evidence type="ECO:0000313" key="5">
    <source>
        <dbReference type="EMBL" id="OGM76111.1"/>
    </source>
</evidence>
<dbReference type="Proteomes" id="UP000179241">
    <property type="component" value="Unassembled WGS sequence"/>
</dbReference>
<proteinExistence type="inferred from homology"/>
<evidence type="ECO:0000256" key="3">
    <source>
        <dbReference type="SAM" id="Coils"/>
    </source>
</evidence>
<evidence type="ECO:0000313" key="6">
    <source>
        <dbReference type="Proteomes" id="UP000179241"/>
    </source>
</evidence>
<dbReference type="AlphaFoldDB" id="A0A1F8CIP5"/>
<accession>A0A1F8CIP5</accession>
<evidence type="ECO:0000259" key="4">
    <source>
        <dbReference type="PROSITE" id="PS51464"/>
    </source>
</evidence>
<dbReference type="InterPro" id="IPR001347">
    <property type="entry name" value="SIS_dom"/>
</dbReference>
<dbReference type="GO" id="GO:1901135">
    <property type="term" value="P:carbohydrate derivative metabolic process"/>
    <property type="evidence" value="ECO:0007669"/>
    <property type="project" value="InterPro"/>
</dbReference>
<dbReference type="InterPro" id="IPR019490">
    <property type="entry name" value="Glu6P/Mann6P_isomerase_C"/>
</dbReference>
<name>A0A1F8CIP5_9BACT</name>
<reference evidence="5 6" key="1">
    <citation type="journal article" date="2016" name="Nat. Commun.">
        <title>Thousands of microbial genomes shed light on interconnected biogeochemical processes in an aquifer system.</title>
        <authorList>
            <person name="Anantharaman K."/>
            <person name="Brown C.T."/>
            <person name="Hug L.A."/>
            <person name="Sharon I."/>
            <person name="Castelle C.J."/>
            <person name="Probst A.J."/>
            <person name="Thomas B.C."/>
            <person name="Singh A."/>
            <person name="Wilkins M.J."/>
            <person name="Karaoz U."/>
            <person name="Brodie E.L."/>
            <person name="Williams K.H."/>
            <person name="Hubbard S.S."/>
            <person name="Banfield J.F."/>
        </authorList>
    </citation>
    <scope>NUCLEOTIDE SEQUENCE [LARGE SCALE GENOMIC DNA]</scope>
</reference>
<feature type="domain" description="SIS" evidence="4">
    <location>
        <begin position="36"/>
        <end position="191"/>
    </location>
</feature>
<comment type="similarity">
    <text evidence="1">Belongs to the PGI/PMI family.</text>
</comment>
<dbReference type="GO" id="GO:0005975">
    <property type="term" value="P:carbohydrate metabolic process"/>
    <property type="evidence" value="ECO:0007669"/>
    <property type="project" value="InterPro"/>
</dbReference>
<gene>
    <name evidence="5" type="ORF">A2188_00410</name>
</gene>
<dbReference type="GO" id="GO:0004476">
    <property type="term" value="F:mannose-6-phosphate isomerase activity"/>
    <property type="evidence" value="ECO:0007669"/>
    <property type="project" value="InterPro"/>
</dbReference>
<dbReference type="Gene3D" id="3.40.50.10490">
    <property type="entry name" value="Glucose-6-phosphate isomerase like protein, domain 1"/>
    <property type="match status" value="2"/>
</dbReference>
<dbReference type="SUPFAM" id="SSF53697">
    <property type="entry name" value="SIS domain"/>
    <property type="match status" value="1"/>
</dbReference>
<feature type="coiled-coil region" evidence="3">
    <location>
        <begin position="171"/>
        <end position="198"/>
    </location>
</feature>
<dbReference type="PROSITE" id="PS51464">
    <property type="entry name" value="SIS"/>
    <property type="match status" value="1"/>
</dbReference>
<dbReference type="InterPro" id="IPR046348">
    <property type="entry name" value="SIS_dom_sf"/>
</dbReference>
<comment type="caution">
    <text evidence="5">The sequence shown here is derived from an EMBL/GenBank/DDBJ whole genome shotgun (WGS) entry which is preliminary data.</text>
</comment>
<dbReference type="Pfam" id="PF10432">
    <property type="entry name" value="bact-PGI_C"/>
    <property type="match status" value="1"/>
</dbReference>
<evidence type="ECO:0000256" key="2">
    <source>
        <dbReference type="ARBA" id="ARBA00023235"/>
    </source>
</evidence>
<dbReference type="GO" id="GO:0097367">
    <property type="term" value="F:carbohydrate derivative binding"/>
    <property type="evidence" value="ECO:0007669"/>
    <property type="project" value="InterPro"/>
</dbReference>
<evidence type="ECO:0000256" key="1">
    <source>
        <dbReference type="ARBA" id="ARBA00010523"/>
    </source>
</evidence>